<dbReference type="InterPro" id="IPR051345">
    <property type="entry name" value="Importin_beta-like_NTR"/>
</dbReference>
<reference evidence="14" key="2">
    <citation type="submission" date="2007-04" db="EMBL/GenBank/DDBJ databases">
        <title>The genome of the human body louse.</title>
        <authorList>
            <consortium name="The Human Body Louse Genome Consortium"/>
            <person name="Kirkness E."/>
            <person name="Walenz B."/>
            <person name="Hass B."/>
            <person name="Bruggner R."/>
            <person name="Strausberg R."/>
        </authorList>
    </citation>
    <scope>NUCLEOTIDE SEQUENCE</scope>
    <source>
        <strain evidence="14">USDA</strain>
    </source>
</reference>
<dbReference type="GO" id="GO:0005737">
    <property type="term" value="C:cytoplasm"/>
    <property type="evidence" value="ECO:0007669"/>
    <property type="project" value="UniProtKB-SubCell"/>
</dbReference>
<keyword evidence="7" id="KW-0007">Acetylation</keyword>
<reference evidence="15" key="3">
    <citation type="submission" date="2020-05" db="UniProtKB">
        <authorList>
            <consortium name="EnsemblMetazoa"/>
        </authorList>
    </citation>
    <scope>IDENTIFICATION</scope>
    <source>
        <strain evidence="15">USDA</strain>
    </source>
</reference>
<dbReference type="VEuPathDB" id="VectorBase:PHUM401850"/>
<evidence type="ECO:0000256" key="1">
    <source>
        <dbReference type="ARBA" id="ARBA00004259"/>
    </source>
</evidence>
<keyword evidence="4" id="KW-0963">Cytoplasm</keyword>
<evidence type="ECO:0000256" key="3">
    <source>
        <dbReference type="ARBA" id="ARBA00022448"/>
    </source>
</evidence>
<dbReference type="EnsemblMetazoa" id="PHUM401850-RA">
    <property type="protein sequence ID" value="PHUM401850-PA"/>
    <property type="gene ID" value="PHUM401850"/>
</dbReference>
<dbReference type="RefSeq" id="XP_002428809.1">
    <property type="nucleotide sequence ID" value="XM_002428764.1"/>
</dbReference>
<gene>
    <name evidence="15" type="primary">8231069</name>
    <name evidence="14" type="ORF">Phum_PHUM401850</name>
</gene>
<reference evidence="14" key="1">
    <citation type="submission" date="2007-04" db="EMBL/GenBank/DDBJ databases">
        <title>Annotation of Pediculus humanus corporis strain USDA.</title>
        <authorList>
            <person name="Kirkness E."/>
            <person name="Hannick L."/>
            <person name="Hass B."/>
            <person name="Bruggner R."/>
            <person name="Lawson D."/>
            <person name="Bidwell S."/>
            <person name="Joardar V."/>
            <person name="Caler E."/>
            <person name="Walenz B."/>
            <person name="Inman J."/>
            <person name="Schobel S."/>
            <person name="Galinsky K."/>
            <person name="Amedeo P."/>
            <person name="Strausberg R."/>
        </authorList>
    </citation>
    <scope>NUCLEOTIDE SEQUENCE</scope>
    <source>
        <strain evidence="14">USDA</strain>
    </source>
</reference>
<dbReference type="PANTHER" id="PTHR12363">
    <property type="entry name" value="TRANSPORTIN 3 AND IMPORTIN 13"/>
    <property type="match status" value="1"/>
</dbReference>
<dbReference type="KEGG" id="phu:Phum_PHUM401850"/>
<keyword evidence="5" id="KW-0597">Phosphoprotein</keyword>
<keyword evidence="16" id="KW-1185">Reference proteome</keyword>
<evidence type="ECO:0000256" key="8">
    <source>
        <dbReference type="ARBA" id="ARBA00023242"/>
    </source>
</evidence>
<keyword evidence="3" id="KW-0813">Transport</keyword>
<evidence type="ECO:0000256" key="6">
    <source>
        <dbReference type="ARBA" id="ARBA00022927"/>
    </source>
</evidence>
<dbReference type="InterPro" id="IPR011989">
    <property type="entry name" value="ARM-like"/>
</dbReference>
<dbReference type="Pfam" id="PF24139">
    <property type="entry name" value="TPR_TNPO3_IPO13_4th"/>
    <property type="match status" value="1"/>
</dbReference>
<protein>
    <recommendedName>
        <fullName evidence="11">Transportin-3</fullName>
    </recommendedName>
</protein>
<dbReference type="FunCoup" id="E0VRR5">
    <property type="interactions" value="2478"/>
</dbReference>
<dbReference type="Pfam" id="PF03810">
    <property type="entry name" value="IBN_N"/>
    <property type="match status" value="1"/>
</dbReference>
<evidence type="ECO:0000259" key="12">
    <source>
        <dbReference type="Pfam" id="PF03810"/>
    </source>
</evidence>
<evidence type="ECO:0000256" key="9">
    <source>
        <dbReference type="ARBA" id="ARBA00060097"/>
    </source>
</evidence>
<dbReference type="InterPro" id="IPR058537">
    <property type="entry name" value="TPR_TNPO3_IPO13_4th"/>
</dbReference>
<accession>E0VRR5</accession>
<dbReference type="GO" id="GO:0031267">
    <property type="term" value="F:small GTPase binding"/>
    <property type="evidence" value="ECO:0007669"/>
    <property type="project" value="InterPro"/>
</dbReference>
<dbReference type="OMA" id="LECITSW"/>
<dbReference type="PANTHER" id="PTHR12363:SF42">
    <property type="entry name" value="TRANSPORTIN-3"/>
    <property type="match status" value="1"/>
</dbReference>
<evidence type="ECO:0000256" key="4">
    <source>
        <dbReference type="ARBA" id="ARBA00022490"/>
    </source>
</evidence>
<dbReference type="Pfam" id="PF24138">
    <property type="entry name" value="TPR_TNPO3_IPO13_2nd"/>
    <property type="match status" value="1"/>
</dbReference>
<evidence type="ECO:0000256" key="7">
    <source>
        <dbReference type="ARBA" id="ARBA00022990"/>
    </source>
</evidence>
<dbReference type="Pfam" id="PF08389">
    <property type="entry name" value="Xpo1"/>
    <property type="match status" value="1"/>
</dbReference>
<dbReference type="AlphaFoldDB" id="E0VRR5"/>
<evidence type="ECO:0000313" key="15">
    <source>
        <dbReference type="EnsemblMetazoa" id="PHUM401850-PA"/>
    </source>
</evidence>
<dbReference type="InterPro" id="IPR057941">
    <property type="entry name" value="TPR_TNPO3_IPO13_2nd"/>
</dbReference>
<dbReference type="Pfam" id="PF24140">
    <property type="entry name" value="TPR_TNPO3_IPO13_3rd"/>
    <property type="match status" value="1"/>
</dbReference>
<name>E0VRR5_PEDHC</name>
<dbReference type="InterPro" id="IPR057942">
    <property type="entry name" value="TPR_TNPO3_IPO13_3rd"/>
</dbReference>
<dbReference type="InParanoid" id="E0VRR5"/>
<dbReference type="GO" id="GO:0006606">
    <property type="term" value="P:protein import into nucleus"/>
    <property type="evidence" value="ECO:0007669"/>
    <property type="project" value="TreeGrafter"/>
</dbReference>
<comment type="function">
    <text evidence="9">Importin, which transports target proteins into the nucleus. Specifically mediates the nuclear import of splicing factor serine/arginine (SR) proteins, such as RBM4, SFRS1 and SFRS2, by recognizing phosphorylated SR domains. Also mediates the nuclear import of serine/arginine (SR) protein CPSF6, independently of CPSF6 phosphorylation. The nuclear import process is regulated by the small GTPase Ran that partitions between cytoplasm and nucleus in the predominantly GDP- and GTP-bound form, respectively. Importin associates with target cargo proteins in the cytoplasm, and the competitive binding of GTP-bound Ran induces the release of cargos in the nucleus.</text>
</comment>
<dbReference type="EMBL" id="DS235494">
    <property type="protein sequence ID" value="EEB16071.1"/>
    <property type="molecule type" value="Genomic_DNA"/>
</dbReference>
<dbReference type="InterPro" id="IPR001494">
    <property type="entry name" value="Importin-beta_N"/>
</dbReference>
<evidence type="ECO:0000256" key="11">
    <source>
        <dbReference type="ARBA" id="ARBA00067328"/>
    </source>
</evidence>
<evidence type="ECO:0000256" key="2">
    <source>
        <dbReference type="ARBA" id="ARBA00004496"/>
    </source>
</evidence>
<dbReference type="InterPro" id="IPR016024">
    <property type="entry name" value="ARM-type_fold"/>
</dbReference>
<evidence type="ECO:0000313" key="14">
    <source>
        <dbReference type="EMBL" id="EEB16071.1"/>
    </source>
</evidence>
<dbReference type="FunFam" id="1.25.10.10:FF:000079">
    <property type="entry name" value="transportin-3 isoform X1"/>
    <property type="match status" value="1"/>
</dbReference>
<proteinExistence type="predicted"/>
<feature type="domain" description="Exportin-1/Importin-beta-like" evidence="13">
    <location>
        <begin position="102"/>
        <end position="246"/>
    </location>
</feature>
<dbReference type="eggNOG" id="KOG2081">
    <property type="taxonomic scope" value="Eukaryota"/>
</dbReference>
<dbReference type="CTD" id="8231069"/>
<dbReference type="EMBL" id="AAZO01004730">
    <property type="status" value="NOT_ANNOTATED_CDS"/>
    <property type="molecule type" value="Genomic_DNA"/>
</dbReference>
<evidence type="ECO:0000259" key="13">
    <source>
        <dbReference type="Pfam" id="PF08389"/>
    </source>
</evidence>
<dbReference type="OrthoDB" id="435593at2759"/>
<dbReference type="GeneID" id="8231069"/>
<dbReference type="Proteomes" id="UP000009046">
    <property type="component" value="Unassembled WGS sequence"/>
</dbReference>
<keyword evidence="8" id="KW-0539">Nucleus</keyword>
<organism>
    <name type="scientific">Pediculus humanus subsp. corporis</name>
    <name type="common">Body louse</name>
    <dbReference type="NCBI Taxonomy" id="121224"/>
    <lineage>
        <taxon>Eukaryota</taxon>
        <taxon>Metazoa</taxon>
        <taxon>Ecdysozoa</taxon>
        <taxon>Arthropoda</taxon>
        <taxon>Hexapoda</taxon>
        <taxon>Insecta</taxon>
        <taxon>Pterygota</taxon>
        <taxon>Neoptera</taxon>
        <taxon>Paraneoptera</taxon>
        <taxon>Psocodea</taxon>
        <taxon>Troctomorpha</taxon>
        <taxon>Phthiraptera</taxon>
        <taxon>Anoplura</taxon>
        <taxon>Pediculidae</taxon>
        <taxon>Pediculus</taxon>
    </lineage>
</organism>
<feature type="domain" description="Importin N-terminal" evidence="12">
    <location>
        <begin position="29"/>
        <end position="93"/>
    </location>
</feature>
<dbReference type="SUPFAM" id="SSF48371">
    <property type="entry name" value="ARM repeat"/>
    <property type="match status" value="1"/>
</dbReference>
<keyword evidence="6" id="KW-0653">Protein transport</keyword>
<evidence type="ECO:0000256" key="5">
    <source>
        <dbReference type="ARBA" id="ARBA00022553"/>
    </source>
</evidence>
<evidence type="ECO:0000313" key="16">
    <source>
        <dbReference type="Proteomes" id="UP000009046"/>
    </source>
</evidence>
<dbReference type="HOGENOM" id="CLU_005996_0_2_1"/>
<dbReference type="InterPro" id="IPR013598">
    <property type="entry name" value="Exportin-1/Importin-b-like"/>
</dbReference>
<dbReference type="STRING" id="121224.E0VRR5"/>
<evidence type="ECO:0000256" key="10">
    <source>
        <dbReference type="ARBA" id="ARBA00063116"/>
    </source>
</evidence>
<comment type="subcellular location">
    <subcellularLocation>
        <location evidence="2">Cytoplasm</location>
    </subcellularLocation>
    <subcellularLocation>
        <location evidence="1">Nucleus envelope</location>
    </subcellularLocation>
</comment>
<dbReference type="GO" id="GO:0005635">
    <property type="term" value="C:nuclear envelope"/>
    <property type="evidence" value="ECO:0007669"/>
    <property type="project" value="UniProtKB-SubCell"/>
</dbReference>
<dbReference type="Gene3D" id="1.25.10.10">
    <property type="entry name" value="Leucine-rich Repeat Variant"/>
    <property type="match status" value="1"/>
</dbReference>
<sequence>MESPPPLETVYQAVVTLYHNQNWSEREKASQWLGELQQSVYSWKIADEMLQEKRNLESYYFAAQTMRTKIQYSFHELPPEAHISLRDSLIQYVEQEDEGSNSVVVTQLCLALAALSLQMSSWEKPVLDLMGRFSDRSIPLLLEVLILLPEEVNSKSLRLGENRRHQVLDELSSCSSTLMEFLVTCLSNCDNQQIHVKVLRCFSSWIAVRAISLNDISNNMVAVHAFSILQNHQLSPLLHEAATDCVCSLLQTLEYKYHQKLDEQLFSGVVALEESYHLSVAHEDQDKSKNYCRIFTELGESLLEKIVNHNYTNKNHYYLKILDLILMCVGHHDYEVSEITFNFWYRLSEELFKKNNENLTNIFKPYVERLIESLCRHSRMEQDQEGLLDDMDEFTDFRSRVCELMKDVVFIVGSSNCFRQMFLSLQAPGVTWDVTEAALFLMQALAKIISPEENEIVPQVVKAILELDPETTHIAVRHTSVLLLGELYEWIERHSNEVLDSVLMFLLFCLRHPPLTSAAANSLQLICSSCSDKMAQHFNVLAMHTIEALKSTISTEAALSLLKSTSMVMSKIPANEIYSAMKSLCYVQIEPLSKLNELDANNVKGSPTDPALWLDRLAAIFRHTNPSVANGSINPCSAVFTETWPALSEACNKFQSDTRVMERCCRCLRFAVRCVGRQSCHLLQPIVQQIVPLYNVHRHSCFLYLGSILVDECACEPQCVPALLEMLQAFIQATFQVLQEENGLKHHPDTVDDFFRLCARFLQRIPVEFLQCPSLPAILECALMACSLDHRDANASTMKFFCDLLICGKNNKNSEDIEIRRQLVSAIIQNHGKRLVHNLIQACVYSLHTHILGGVADVIMALLEHDRNAVSRWLEESLKSLPTHNSGGATTATQKQLEDFHQSLISAQSSRNVSHCLKEFANLYR</sequence>
<comment type="subunit">
    <text evidence="10">Interacts with (GTP-bound) Ran. Interacts with (phosphorylated) SFRS1 and SFRS2; leading to their nuclear import. Interacts with NUP62. Interacts with RBM4. Interacts with CPSF6, promoting its nuclear import.</text>
</comment>